<dbReference type="RefSeq" id="WP_011826380.1">
    <property type="nucleotide sequence ID" value="NC_008820.1"/>
</dbReference>
<evidence type="ECO:0000313" key="3">
    <source>
        <dbReference type="Proteomes" id="UP000002274"/>
    </source>
</evidence>
<dbReference type="Proteomes" id="UP000002274">
    <property type="component" value="Chromosome"/>
</dbReference>
<protein>
    <submittedName>
        <fullName evidence="2">Proline-rich region</fullName>
    </submittedName>
</protein>
<name>A2CAI3_PROM3</name>
<gene>
    <name evidence="2" type="ordered locus">P9303_17511</name>
</gene>
<feature type="compositionally biased region" description="Basic residues" evidence="1">
    <location>
        <begin position="34"/>
        <end position="45"/>
    </location>
</feature>
<evidence type="ECO:0000256" key="1">
    <source>
        <dbReference type="SAM" id="MobiDB-lite"/>
    </source>
</evidence>
<dbReference type="AlphaFoldDB" id="A2CAI3"/>
<feature type="region of interest" description="Disordered" evidence="1">
    <location>
        <begin position="15"/>
        <end position="45"/>
    </location>
</feature>
<reference evidence="2 3" key="1">
    <citation type="journal article" date="2007" name="PLoS Genet.">
        <title>Patterns and implications of gene gain and loss in the evolution of Prochlorococcus.</title>
        <authorList>
            <person name="Kettler G.C."/>
            <person name="Martiny A.C."/>
            <person name="Huang K."/>
            <person name="Zucker J."/>
            <person name="Coleman M.L."/>
            <person name="Rodrigue S."/>
            <person name="Chen F."/>
            <person name="Lapidus A."/>
            <person name="Ferriera S."/>
            <person name="Johnson J."/>
            <person name="Steglich C."/>
            <person name="Church G.M."/>
            <person name="Richardson P."/>
            <person name="Chisholm S.W."/>
        </authorList>
    </citation>
    <scope>NUCLEOTIDE SEQUENCE [LARGE SCALE GENOMIC DNA]</scope>
    <source>
        <strain evidence="2 3">MIT 9303</strain>
    </source>
</reference>
<proteinExistence type="predicted"/>
<dbReference type="EMBL" id="CP000554">
    <property type="protein sequence ID" value="ABM78493.1"/>
    <property type="molecule type" value="Genomic_DNA"/>
</dbReference>
<feature type="compositionally biased region" description="Pro residues" evidence="1">
    <location>
        <begin position="489"/>
        <end position="508"/>
    </location>
</feature>
<sequence>MVKVAIFHLPRTKTATTKAKAAPLRRAGRTASPPRRRRRPQRRRSQLSKRLLVIGLPLTVFAGLVALAPKAPERFNPSQVAPESIKRQVHAPFRYRPNDEVYALDFDPRKVKFGLLEGWDREQDAFQDSSSLAFVSGPMYERHVDIGGQEITVPLGDLKLGQRVWSSRNRAASIQRAYIGIRYNGRVDFGYGELTANRASTYDTFIGGLHSIYNDLEAPPPRYKGAYSISMGQRIRYYLPRIRMIMGLRQDGRMEVLMSRDGLTLEQSKDLARSRGLVAAYMPDHASKSRLIIPGVKGFTEEDANWISGGVTSFVHVPYLLRLSERRFQLQGTLAASLSPRIDGAQDCNGVNCQQWPGGRLFDRALAGLNRLIEQGVEPIARMIWAPKPGTTIPSDSQRTFLARNSDRAPLREPPITADPLVLLETPEKFDSPLNLKDKDPLRTDLEWGNTLLPPDLPPPLLLREGEALPTAQEIHQRRDPIHDNPAEIEPPPLIGAPPLPVLPPPPLSASEVGLIN</sequence>
<dbReference type="BioCyc" id="PMAR59922:G1G80-1519-MONOMER"/>
<feature type="region of interest" description="Disordered" evidence="1">
    <location>
        <begin position="476"/>
        <end position="517"/>
    </location>
</feature>
<feature type="compositionally biased region" description="Basic and acidic residues" evidence="1">
    <location>
        <begin position="476"/>
        <end position="486"/>
    </location>
</feature>
<accession>A2CAI3</accession>
<dbReference type="HOGENOM" id="CLU_593031_0_0_3"/>
<organism evidence="2 3">
    <name type="scientific">Prochlorococcus marinus (strain MIT 9303)</name>
    <dbReference type="NCBI Taxonomy" id="59922"/>
    <lineage>
        <taxon>Bacteria</taxon>
        <taxon>Bacillati</taxon>
        <taxon>Cyanobacteriota</taxon>
        <taxon>Cyanophyceae</taxon>
        <taxon>Synechococcales</taxon>
        <taxon>Prochlorococcaceae</taxon>
        <taxon>Prochlorococcus</taxon>
    </lineage>
</organism>
<dbReference type="KEGG" id="pmf:P9303_17511"/>
<evidence type="ECO:0000313" key="2">
    <source>
        <dbReference type="EMBL" id="ABM78493.1"/>
    </source>
</evidence>